<evidence type="ECO:0000256" key="1">
    <source>
        <dbReference type="ARBA" id="ARBA00001946"/>
    </source>
</evidence>
<dbReference type="GO" id="GO:0035539">
    <property type="term" value="F:8-oxo-7,8-dihydrodeoxyguanosine triphosphate pyrophosphatase activity"/>
    <property type="evidence" value="ECO:0007669"/>
    <property type="project" value="UniProtKB-EC"/>
</dbReference>
<dbReference type="Pfam" id="PF14815">
    <property type="entry name" value="NUDIX_4"/>
    <property type="match status" value="1"/>
</dbReference>
<dbReference type="GO" id="GO:0006281">
    <property type="term" value="P:DNA repair"/>
    <property type="evidence" value="ECO:0007669"/>
    <property type="project" value="UniProtKB-KW"/>
</dbReference>
<comment type="similarity">
    <text evidence="2">Belongs to the Nudix hydrolase family.</text>
</comment>
<dbReference type="GO" id="GO:0044716">
    <property type="term" value="F:8-oxo-GDP phosphatase activity"/>
    <property type="evidence" value="ECO:0007669"/>
    <property type="project" value="TreeGrafter"/>
</dbReference>
<dbReference type="GO" id="GO:0008413">
    <property type="term" value="F:8-oxo-7,8-dihydroguanosine triphosphate pyrophosphatase activity"/>
    <property type="evidence" value="ECO:0007669"/>
    <property type="project" value="TreeGrafter"/>
</dbReference>
<dbReference type="InterPro" id="IPR020476">
    <property type="entry name" value="Nudix_hydrolase"/>
</dbReference>
<evidence type="ECO:0000256" key="9">
    <source>
        <dbReference type="ARBA" id="ARBA00023204"/>
    </source>
</evidence>
<evidence type="ECO:0000259" key="17">
    <source>
        <dbReference type="PROSITE" id="PS51462"/>
    </source>
</evidence>
<dbReference type="GO" id="GO:0044715">
    <property type="term" value="F:8-oxo-dGDP phosphatase activity"/>
    <property type="evidence" value="ECO:0007669"/>
    <property type="project" value="TreeGrafter"/>
</dbReference>
<evidence type="ECO:0000256" key="16">
    <source>
        <dbReference type="ARBA" id="ARBA00042798"/>
    </source>
</evidence>
<comment type="cofactor">
    <cofactor evidence="1">
        <name>Mg(2+)</name>
        <dbReference type="ChEBI" id="CHEBI:18420"/>
    </cofactor>
</comment>
<evidence type="ECO:0000256" key="10">
    <source>
        <dbReference type="ARBA" id="ARBA00035861"/>
    </source>
</evidence>
<keyword evidence="8" id="KW-0460">Magnesium</keyword>
<dbReference type="OrthoDB" id="9810648at2"/>
<dbReference type="InterPro" id="IPR047127">
    <property type="entry name" value="MutT-like"/>
</dbReference>
<keyword evidence="9" id="KW-0234">DNA repair</keyword>
<protein>
    <recommendedName>
        <fullName evidence="13">8-oxo-dGTP diphosphatase</fullName>
        <ecNumber evidence="12">3.6.1.55</ecNumber>
    </recommendedName>
    <alternativeName>
        <fullName evidence="16">7,8-dihydro-8-oxoguanine-triphosphatase</fullName>
    </alternativeName>
    <alternativeName>
        <fullName evidence="15">Mutator protein MutT</fullName>
    </alternativeName>
    <alternativeName>
        <fullName evidence="14">dGTP pyrophosphohydrolase</fullName>
    </alternativeName>
</protein>
<dbReference type="HOGENOM" id="CLU_037162_19_3_10"/>
<feature type="domain" description="Nudix hydrolase" evidence="17">
    <location>
        <begin position="1"/>
        <end position="125"/>
    </location>
</feature>
<dbReference type="PRINTS" id="PR00502">
    <property type="entry name" value="NUDIXFAMILY"/>
</dbReference>
<dbReference type="KEGG" id="phe:Phep_2414"/>
<dbReference type="eggNOG" id="COG0494">
    <property type="taxonomic scope" value="Bacteria"/>
</dbReference>
<dbReference type="PANTHER" id="PTHR47707">
    <property type="entry name" value="8-OXO-DGTP DIPHOSPHATASE"/>
    <property type="match status" value="1"/>
</dbReference>
<evidence type="ECO:0000256" key="15">
    <source>
        <dbReference type="ARBA" id="ARBA00041979"/>
    </source>
</evidence>
<proteinExistence type="inferred from homology"/>
<dbReference type="SUPFAM" id="SSF55811">
    <property type="entry name" value="Nudix"/>
    <property type="match status" value="1"/>
</dbReference>
<comment type="catalytic activity">
    <reaction evidence="11">
        <text>8-oxo-GTP + H2O = 8-oxo-GMP + diphosphate + H(+)</text>
        <dbReference type="Rhea" id="RHEA:67616"/>
        <dbReference type="ChEBI" id="CHEBI:15377"/>
        <dbReference type="ChEBI" id="CHEBI:15378"/>
        <dbReference type="ChEBI" id="CHEBI:33019"/>
        <dbReference type="ChEBI" id="CHEBI:143553"/>
        <dbReference type="ChEBI" id="CHEBI:145694"/>
    </reaction>
</comment>
<evidence type="ECO:0000313" key="19">
    <source>
        <dbReference type="Proteomes" id="UP000000852"/>
    </source>
</evidence>
<dbReference type="Proteomes" id="UP000000852">
    <property type="component" value="Chromosome"/>
</dbReference>
<comment type="catalytic activity">
    <reaction evidence="10">
        <text>8-oxo-dGTP + H2O = 8-oxo-dGMP + diphosphate + H(+)</text>
        <dbReference type="Rhea" id="RHEA:31575"/>
        <dbReference type="ChEBI" id="CHEBI:15377"/>
        <dbReference type="ChEBI" id="CHEBI:15378"/>
        <dbReference type="ChEBI" id="CHEBI:33019"/>
        <dbReference type="ChEBI" id="CHEBI:63224"/>
        <dbReference type="ChEBI" id="CHEBI:77896"/>
        <dbReference type="EC" id="3.6.1.55"/>
    </reaction>
</comment>
<dbReference type="GO" id="GO:0046872">
    <property type="term" value="F:metal ion binding"/>
    <property type="evidence" value="ECO:0007669"/>
    <property type="project" value="UniProtKB-KW"/>
</dbReference>
<dbReference type="STRING" id="485917.Phep_2414"/>
<dbReference type="Gene3D" id="3.90.79.10">
    <property type="entry name" value="Nucleoside Triphosphate Pyrophosphohydrolase"/>
    <property type="match status" value="1"/>
</dbReference>
<dbReference type="InterPro" id="IPR000086">
    <property type="entry name" value="NUDIX_hydrolase_dom"/>
</dbReference>
<evidence type="ECO:0000256" key="4">
    <source>
        <dbReference type="ARBA" id="ARBA00022705"/>
    </source>
</evidence>
<dbReference type="GO" id="GO:0006260">
    <property type="term" value="P:DNA replication"/>
    <property type="evidence" value="ECO:0007669"/>
    <property type="project" value="UniProtKB-KW"/>
</dbReference>
<name>C6XZC2_PEDHD</name>
<keyword evidence="4" id="KW-0235">DNA replication</keyword>
<evidence type="ECO:0000256" key="8">
    <source>
        <dbReference type="ARBA" id="ARBA00022842"/>
    </source>
</evidence>
<gene>
    <name evidence="18" type="ordered locus">Phep_2414</name>
</gene>
<evidence type="ECO:0000313" key="18">
    <source>
        <dbReference type="EMBL" id="ACU04618.1"/>
    </source>
</evidence>
<organism evidence="18 19">
    <name type="scientific">Pedobacter heparinus (strain ATCC 13125 / DSM 2366 / CIP 104194 / JCM 7457 / NBRC 12017 / NCIMB 9290 / NRRL B-14731 / HIM 762-3)</name>
    <dbReference type="NCBI Taxonomy" id="485917"/>
    <lineage>
        <taxon>Bacteria</taxon>
        <taxon>Pseudomonadati</taxon>
        <taxon>Bacteroidota</taxon>
        <taxon>Sphingobacteriia</taxon>
        <taxon>Sphingobacteriales</taxon>
        <taxon>Sphingobacteriaceae</taxon>
        <taxon>Pedobacter</taxon>
    </lineage>
</organism>
<evidence type="ECO:0000256" key="7">
    <source>
        <dbReference type="ARBA" id="ARBA00022801"/>
    </source>
</evidence>
<keyword evidence="5" id="KW-0479">Metal-binding</keyword>
<dbReference type="EC" id="3.6.1.55" evidence="12"/>
<evidence type="ECO:0000256" key="12">
    <source>
        <dbReference type="ARBA" id="ARBA00038905"/>
    </source>
</evidence>
<evidence type="ECO:0000256" key="11">
    <source>
        <dbReference type="ARBA" id="ARBA00036904"/>
    </source>
</evidence>
<dbReference type="CDD" id="cd03425">
    <property type="entry name" value="NUDIX_MutT_NudA_like"/>
    <property type="match status" value="1"/>
</dbReference>
<dbReference type="InterPro" id="IPR015797">
    <property type="entry name" value="NUDIX_hydrolase-like_dom_sf"/>
</dbReference>
<evidence type="ECO:0000256" key="14">
    <source>
        <dbReference type="ARBA" id="ARBA00041592"/>
    </source>
</evidence>
<dbReference type="PANTHER" id="PTHR47707:SF1">
    <property type="entry name" value="NUDIX HYDROLASE FAMILY PROTEIN"/>
    <property type="match status" value="1"/>
</dbReference>
<dbReference type="InterPro" id="IPR029119">
    <property type="entry name" value="MutY_C"/>
</dbReference>
<keyword evidence="7 18" id="KW-0378">Hydrolase</keyword>
<keyword evidence="3" id="KW-0515">Mutator protein</keyword>
<accession>C6XZC2</accession>
<evidence type="ECO:0000256" key="13">
    <source>
        <dbReference type="ARBA" id="ARBA00040794"/>
    </source>
</evidence>
<evidence type="ECO:0000256" key="2">
    <source>
        <dbReference type="ARBA" id="ARBA00005582"/>
    </source>
</evidence>
<evidence type="ECO:0000256" key="6">
    <source>
        <dbReference type="ARBA" id="ARBA00022763"/>
    </source>
</evidence>
<dbReference type="RefSeq" id="WP_015808230.1">
    <property type="nucleotide sequence ID" value="NC_013061.1"/>
</dbReference>
<dbReference type="EMBL" id="CP001681">
    <property type="protein sequence ID" value="ACU04618.1"/>
    <property type="molecule type" value="Genomic_DNA"/>
</dbReference>
<evidence type="ECO:0000256" key="5">
    <source>
        <dbReference type="ARBA" id="ARBA00022723"/>
    </source>
</evidence>
<keyword evidence="19" id="KW-1185">Reference proteome</keyword>
<dbReference type="AlphaFoldDB" id="C6XZC2"/>
<keyword evidence="6" id="KW-0227">DNA damage</keyword>
<reference evidence="18 19" key="1">
    <citation type="journal article" date="2009" name="Stand. Genomic Sci.">
        <title>Complete genome sequence of Pedobacter heparinus type strain (HIM 762-3).</title>
        <authorList>
            <person name="Han C."/>
            <person name="Spring S."/>
            <person name="Lapidus A."/>
            <person name="Del Rio T.G."/>
            <person name="Tice H."/>
            <person name="Copeland A."/>
            <person name="Cheng J.F."/>
            <person name="Lucas S."/>
            <person name="Chen F."/>
            <person name="Nolan M."/>
            <person name="Bruce D."/>
            <person name="Goodwin L."/>
            <person name="Pitluck S."/>
            <person name="Ivanova N."/>
            <person name="Mavromatis K."/>
            <person name="Mikhailova N."/>
            <person name="Pati A."/>
            <person name="Chen A."/>
            <person name="Palaniappan K."/>
            <person name="Land M."/>
            <person name="Hauser L."/>
            <person name="Chang Y.J."/>
            <person name="Jeffries C.C."/>
            <person name="Saunders E."/>
            <person name="Chertkov O."/>
            <person name="Brettin T."/>
            <person name="Goker M."/>
            <person name="Rohde M."/>
            <person name="Bristow J."/>
            <person name="Eisen J.A."/>
            <person name="Markowitz V."/>
            <person name="Hugenholtz P."/>
            <person name="Kyrpides N.C."/>
            <person name="Klenk H.P."/>
            <person name="Detter J.C."/>
        </authorList>
    </citation>
    <scope>NUCLEOTIDE SEQUENCE [LARGE SCALE GENOMIC DNA]</scope>
    <source>
        <strain evidence="19">ATCC 13125 / DSM 2366 / CIP 104194 / JCM 7457 / NBRC 12017 / NCIMB 9290 / NRRL B-14731 / HIM 762-3</strain>
    </source>
</reference>
<evidence type="ECO:0000256" key="3">
    <source>
        <dbReference type="ARBA" id="ARBA00022457"/>
    </source>
</evidence>
<sequence>MISVAAAIIFRENKVLIARRAAHKHLAGYWEFPGGKIEPREEPEACLVRELAEELMIIIQVKHHIMDHIHNYGNFTITLKAYSCTFVSGEIILTDHDEVLWVNVDDLPSYHLAPADVPIANRLMQK</sequence>
<dbReference type="PROSITE" id="PS51462">
    <property type="entry name" value="NUDIX"/>
    <property type="match status" value="1"/>
</dbReference>